<reference evidence="2 3" key="1">
    <citation type="journal article" date="2016" name="Nat. Commun.">
        <title>Thousands of microbial genomes shed light on interconnected biogeochemical processes in an aquifer system.</title>
        <authorList>
            <person name="Anantharaman K."/>
            <person name="Brown C.T."/>
            <person name="Hug L.A."/>
            <person name="Sharon I."/>
            <person name="Castelle C.J."/>
            <person name="Probst A.J."/>
            <person name="Thomas B.C."/>
            <person name="Singh A."/>
            <person name="Wilkins M.J."/>
            <person name="Karaoz U."/>
            <person name="Brodie E.L."/>
            <person name="Williams K.H."/>
            <person name="Hubbard S.S."/>
            <person name="Banfield J.F."/>
        </authorList>
    </citation>
    <scope>NUCLEOTIDE SEQUENCE [LARGE SCALE GENOMIC DNA]</scope>
</reference>
<feature type="compositionally biased region" description="Basic and acidic residues" evidence="1">
    <location>
        <begin position="80"/>
        <end position="92"/>
    </location>
</feature>
<feature type="region of interest" description="Disordered" evidence="1">
    <location>
        <begin position="71"/>
        <end position="117"/>
    </location>
</feature>
<sequence length="117" mass="13499">MSSRINKIKPRVSDAVDGGEGTEIHRDRSEEHLDHRFGYGRELSQGDTSDFYQPGRRVSVEEARLRQLSLQEGMDQQVVDENRFPEDPEHVTRRGLPPCQRVNDEGTRRGDTPGRRR</sequence>
<dbReference type="AlphaFoldDB" id="A0A1F4ZVJ3"/>
<gene>
    <name evidence="2" type="ORF">A2397_02150</name>
</gene>
<accession>A0A1F4ZVJ3</accession>
<feature type="compositionally biased region" description="Basic and acidic residues" evidence="1">
    <location>
        <begin position="102"/>
        <end position="117"/>
    </location>
</feature>
<dbReference type="Proteomes" id="UP000176424">
    <property type="component" value="Unassembled WGS sequence"/>
</dbReference>
<evidence type="ECO:0000256" key="1">
    <source>
        <dbReference type="SAM" id="MobiDB-lite"/>
    </source>
</evidence>
<protein>
    <submittedName>
        <fullName evidence="2">Uncharacterized protein</fullName>
    </submittedName>
</protein>
<feature type="compositionally biased region" description="Basic and acidic residues" evidence="1">
    <location>
        <begin position="22"/>
        <end position="39"/>
    </location>
</feature>
<name>A0A1F4ZVJ3_9BACT</name>
<dbReference type="EMBL" id="MEXR01000032">
    <property type="protein sequence ID" value="OGD09467.1"/>
    <property type="molecule type" value="Genomic_DNA"/>
</dbReference>
<proteinExistence type="predicted"/>
<evidence type="ECO:0000313" key="2">
    <source>
        <dbReference type="EMBL" id="OGD09467.1"/>
    </source>
</evidence>
<dbReference type="STRING" id="1797263.A2397_02150"/>
<feature type="compositionally biased region" description="Basic residues" evidence="1">
    <location>
        <begin position="1"/>
        <end position="10"/>
    </location>
</feature>
<evidence type="ECO:0000313" key="3">
    <source>
        <dbReference type="Proteomes" id="UP000176424"/>
    </source>
</evidence>
<organism evidence="2 3">
    <name type="scientific">Candidatus Amesbacteria bacterium RIFOXYB1_FULL_44_23</name>
    <dbReference type="NCBI Taxonomy" id="1797263"/>
    <lineage>
        <taxon>Bacteria</taxon>
        <taxon>Candidatus Amesiibacteriota</taxon>
    </lineage>
</organism>
<feature type="region of interest" description="Disordered" evidence="1">
    <location>
        <begin position="1"/>
        <end position="53"/>
    </location>
</feature>
<comment type="caution">
    <text evidence="2">The sequence shown here is derived from an EMBL/GenBank/DDBJ whole genome shotgun (WGS) entry which is preliminary data.</text>
</comment>